<name>A0A6C0BXF0_9ZZZZ</name>
<accession>A0A6C0BXF0</accession>
<reference evidence="1" key="1">
    <citation type="journal article" date="2020" name="Nature">
        <title>Giant virus diversity and host interactions through global metagenomics.</title>
        <authorList>
            <person name="Schulz F."/>
            <person name="Roux S."/>
            <person name="Paez-Espino D."/>
            <person name="Jungbluth S."/>
            <person name="Walsh D.A."/>
            <person name="Denef V.J."/>
            <person name="McMahon K.D."/>
            <person name="Konstantinidis K.T."/>
            <person name="Eloe-Fadrosh E.A."/>
            <person name="Kyrpides N.C."/>
            <person name="Woyke T."/>
        </authorList>
    </citation>
    <scope>NUCLEOTIDE SEQUENCE</scope>
    <source>
        <strain evidence="1">GVMAG-M-3300019093-7</strain>
    </source>
</reference>
<dbReference type="AlphaFoldDB" id="A0A6C0BXF0"/>
<organism evidence="1">
    <name type="scientific">viral metagenome</name>
    <dbReference type="NCBI Taxonomy" id="1070528"/>
    <lineage>
        <taxon>unclassified sequences</taxon>
        <taxon>metagenomes</taxon>
        <taxon>organismal metagenomes</taxon>
    </lineage>
</organism>
<dbReference type="EMBL" id="MN739266">
    <property type="protein sequence ID" value="QHS96219.1"/>
    <property type="molecule type" value="Genomic_DNA"/>
</dbReference>
<sequence length="161" mass="19475">MLRMIFQNEDLMSEYTHYYDKDYSIYKFENDNQNQNHKVIKNNYYNPLVEIMNDDEWGFYVEIDPSTPPKQVFPKKNNTHKHLANSYYHYKTTQQKNVNYLPQIQEEQHDDQFILDMDLPNDMYNDNDDYKENITQNIFSGLTICALTTASIYFYNKIRSS</sequence>
<proteinExistence type="predicted"/>
<evidence type="ECO:0000313" key="1">
    <source>
        <dbReference type="EMBL" id="QHS96219.1"/>
    </source>
</evidence>
<protein>
    <submittedName>
        <fullName evidence="1">Uncharacterized protein</fullName>
    </submittedName>
</protein>